<sequence length="317" mass="34420">MQVELRHLQVVLSVAEAGSISRAAIQLRIAQSGLTAQLQRIEQEFGGPLFARNPAGVELTELGEHVVCRSRELLGQFDDLLETSRLLTNTDQPASPVLVTGPLGPVVAMLACAVRESLPDREQVTSLERTFESLNEVLRSPEFDVGVVPELAELAVHLPAGLMTRPLVEESAFVGLSSSHPLADRAELRLAELAGQDWVMPEEKLSGLSPGLRLACEEAGFTPRCRHTGADLATALMLVRSGNAIGAFYPTGVHSPGMVLRPLVGNPLRRKLVLAWRSGSPVAEVIDHVHETVVKRYQTLVHGHPVYSQWQARQQAS</sequence>
<dbReference type="InterPro" id="IPR005119">
    <property type="entry name" value="LysR_subst-bd"/>
</dbReference>
<keyword evidence="3 6" id="KW-0238">DNA-binding</keyword>
<accession>A0ABR6BK71</accession>
<evidence type="ECO:0000256" key="2">
    <source>
        <dbReference type="ARBA" id="ARBA00023015"/>
    </source>
</evidence>
<dbReference type="Gene3D" id="3.40.190.10">
    <property type="entry name" value="Periplasmic binding protein-like II"/>
    <property type="match status" value="2"/>
</dbReference>
<evidence type="ECO:0000256" key="3">
    <source>
        <dbReference type="ARBA" id="ARBA00023125"/>
    </source>
</evidence>
<keyword evidence="4" id="KW-0804">Transcription</keyword>
<keyword evidence="7" id="KW-1185">Reference proteome</keyword>
<evidence type="ECO:0000313" key="7">
    <source>
        <dbReference type="Proteomes" id="UP000517916"/>
    </source>
</evidence>
<dbReference type="InterPro" id="IPR036390">
    <property type="entry name" value="WH_DNA-bd_sf"/>
</dbReference>
<evidence type="ECO:0000313" key="6">
    <source>
        <dbReference type="EMBL" id="MBA8927022.1"/>
    </source>
</evidence>
<dbReference type="Proteomes" id="UP000517916">
    <property type="component" value="Unassembled WGS sequence"/>
</dbReference>
<name>A0ABR6BK71_9PSEU</name>
<dbReference type="PANTHER" id="PTHR30346">
    <property type="entry name" value="TRANSCRIPTIONAL DUAL REGULATOR HCAR-RELATED"/>
    <property type="match status" value="1"/>
</dbReference>
<keyword evidence="2" id="KW-0805">Transcription regulation</keyword>
<dbReference type="Pfam" id="PF00126">
    <property type="entry name" value="HTH_1"/>
    <property type="match status" value="1"/>
</dbReference>
<dbReference type="InterPro" id="IPR000847">
    <property type="entry name" value="LysR_HTH_N"/>
</dbReference>
<comment type="caution">
    <text evidence="6">The sequence shown here is derived from an EMBL/GenBank/DDBJ whole genome shotgun (WGS) entry which is preliminary data.</text>
</comment>
<dbReference type="Gene3D" id="1.10.10.10">
    <property type="entry name" value="Winged helix-like DNA-binding domain superfamily/Winged helix DNA-binding domain"/>
    <property type="match status" value="1"/>
</dbReference>
<dbReference type="RefSeq" id="WP_182838159.1">
    <property type="nucleotide sequence ID" value="NZ_BAAABQ010000074.1"/>
</dbReference>
<feature type="domain" description="HTH lysR-type" evidence="5">
    <location>
        <begin position="3"/>
        <end position="60"/>
    </location>
</feature>
<evidence type="ECO:0000256" key="1">
    <source>
        <dbReference type="ARBA" id="ARBA00009437"/>
    </source>
</evidence>
<dbReference type="EMBL" id="JACJID010000003">
    <property type="protein sequence ID" value="MBA8927022.1"/>
    <property type="molecule type" value="Genomic_DNA"/>
</dbReference>
<dbReference type="GO" id="GO:0003677">
    <property type="term" value="F:DNA binding"/>
    <property type="evidence" value="ECO:0007669"/>
    <property type="project" value="UniProtKB-KW"/>
</dbReference>
<dbReference type="PROSITE" id="PS50931">
    <property type="entry name" value="HTH_LYSR"/>
    <property type="match status" value="1"/>
</dbReference>
<dbReference type="InterPro" id="IPR036388">
    <property type="entry name" value="WH-like_DNA-bd_sf"/>
</dbReference>
<dbReference type="PRINTS" id="PR00039">
    <property type="entry name" value="HTHLYSR"/>
</dbReference>
<dbReference type="PANTHER" id="PTHR30346:SF30">
    <property type="entry name" value="SMALL NEUTRAL PROTEASE REGULATORY PROTEIN"/>
    <property type="match status" value="1"/>
</dbReference>
<dbReference type="SUPFAM" id="SSF46785">
    <property type="entry name" value="Winged helix' DNA-binding domain"/>
    <property type="match status" value="1"/>
</dbReference>
<comment type="similarity">
    <text evidence="1">Belongs to the LysR transcriptional regulatory family.</text>
</comment>
<dbReference type="SUPFAM" id="SSF53850">
    <property type="entry name" value="Periplasmic binding protein-like II"/>
    <property type="match status" value="1"/>
</dbReference>
<proteinExistence type="inferred from homology"/>
<dbReference type="Pfam" id="PF03466">
    <property type="entry name" value="LysR_substrate"/>
    <property type="match status" value="1"/>
</dbReference>
<gene>
    <name evidence="6" type="ORF">BC739_004228</name>
</gene>
<protein>
    <submittedName>
        <fullName evidence="6">DNA-binding transcriptional LysR family regulator</fullName>
    </submittedName>
</protein>
<organism evidence="6 7">
    <name type="scientific">Kutzneria viridogrisea</name>
    <dbReference type="NCBI Taxonomy" id="47990"/>
    <lineage>
        <taxon>Bacteria</taxon>
        <taxon>Bacillati</taxon>
        <taxon>Actinomycetota</taxon>
        <taxon>Actinomycetes</taxon>
        <taxon>Pseudonocardiales</taxon>
        <taxon>Pseudonocardiaceae</taxon>
        <taxon>Kutzneria</taxon>
    </lineage>
</organism>
<reference evidence="6 7" key="1">
    <citation type="submission" date="2020-08" db="EMBL/GenBank/DDBJ databases">
        <title>Genomic Encyclopedia of Archaeal and Bacterial Type Strains, Phase II (KMG-II): from individual species to whole genera.</title>
        <authorList>
            <person name="Goeker M."/>
        </authorList>
    </citation>
    <scope>NUCLEOTIDE SEQUENCE [LARGE SCALE GENOMIC DNA]</scope>
    <source>
        <strain evidence="6 7">DSM 43850</strain>
    </source>
</reference>
<evidence type="ECO:0000256" key="4">
    <source>
        <dbReference type="ARBA" id="ARBA00023163"/>
    </source>
</evidence>
<evidence type="ECO:0000259" key="5">
    <source>
        <dbReference type="PROSITE" id="PS50931"/>
    </source>
</evidence>